<proteinExistence type="predicted"/>
<evidence type="ECO:0000313" key="1">
    <source>
        <dbReference type="EMBL" id="MBL7257899.1"/>
    </source>
</evidence>
<comment type="caution">
    <text evidence="1">The sequence shown here is derived from an EMBL/GenBank/DDBJ whole genome shotgun (WGS) entry which is preliminary data.</text>
</comment>
<dbReference type="Proteomes" id="UP000598996">
    <property type="component" value="Unassembled WGS sequence"/>
</dbReference>
<evidence type="ECO:0000313" key="2">
    <source>
        <dbReference type="Proteomes" id="UP000598996"/>
    </source>
</evidence>
<gene>
    <name evidence="1" type="ORF">JKJ07_26695</name>
</gene>
<keyword evidence="2" id="KW-1185">Reference proteome</keyword>
<sequence length="50" mass="5111">MDVTALARRLLDPIPADRTAGLEMVRAADGVGVVAVGSAACTRGRWPSCG</sequence>
<dbReference type="EMBL" id="JAENHO010000007">
    <property type="protein sequence ID" value="MBL7257899.1"/>
    <property type="molecule type" value="Genomic_DNA"/>
</dbReference>
<protein>
    <submittedName>
        <fullName evidence="1">Uncharacterized protein</fullName>
    </submittedName>
</protein>
<accession>A0ABS1VTU6</accession>
<dbReference type="RefSeq" id="WP_202994505.1">
    <property type="nucleotide sequence ID" value="NZ_JAENHO010000007.1"/>
</dbReference>
<organism evidence="1 2">
    <name type="scientific">Paractinoplanes lichenicola</name>
    <dbReference type="NCBI Taxonomy" id="2802976"/>
    <lineage>
        <taxon>Bacteria</taxon>
        <taxon>Bacillati</taxon>
        <taxon>Actinomycetota</taxon>
        <taxon>Actinomycetes</taxon>
        <taxon>Micromonosporales</taxon>
        <taxon>Micromonosporaceae</taxon>
        <taxon>Paractinoplanes</taxon>
    </lineage>
</organism>
<reference evidence="1 2" key="1">
    <citation type="submission" date="2021-01" db="EMBL/GenBank/DDBJ databases">
        <title>Actinoplanes sp. nov. LDG1-01 isolated from lichen.</title>
        <authorList>
            <person name="Saeng-In P."/>
            <person name="Phongsopitanun W."/>
            <person name="Kanchanasin P."/>
            <person name="Yuki M."/>
            <person name="Kudo T."/>
            <person name="Ohkuma M."/>
            <person name="Tanasupawat S."/>
        </authorList>
    </citation>
    <scope>NUCLEOTIDE SEQUENCE [LARGE SCALE GENOMIC DNA]</scope>
    <source>
        <strain evidence="1 2">LDG1-01</strain>
    </source>
</reference>
<name>A0ABS1VTU6_9ACTN</name>